<proteinExistence type="predicted"/>
<reference evidence="2" key="1">
    <citation type="submission" date="2022-11" db="EMBL/GenBank/DDBJ databases">
        <title>Minimal conservation of predation-associated metabolite biosynthetic gene clusters underscores biosynthetic potential of Myxococcota including descriptions for ten novel species: Archangium lansinium sp. nov., Myxococcus landrumus sp. nov., Nannocystis bai.</title>
        <authorList>
            <person name="Ahearne A."/>
            <person name="Stevens C."/>
            <person name="Phillips K."/>
        </authorList>
    </citation>
    <scope>NUCLEOTIDE SEQUENCE</scope>
    <source>
        <strain evidence="2">Na p29</strain>
    </source>
</reference>
<dbReference type="RefSeq" id="WP_267773712.1">
    <property type="nucleotide sequence ID" value="NZ_JAPNKE010000002.1"/>
</dbReference>
<keyword evidence="1" id="KW-0472">Membrane</keyword>
<evidence type="ECO:0000256" key="1">
    <source>
        <dbReference type="SAM" id="Phobius"/>
    </source>
</evidence>
<dbReference type="Proteomes" id="UP001150924">
    <property type="component" value="Unassembled WGS sequence"/>
</dbReference>
<evidence type="ECO:0000313" key="3">
    <source>
        <dbReference type="Proteomes" id="UP001150924"/>
    </source>
</evidence>
<gene>
    <name evidence="2" type="ORF">OV079_34935</name>
</gene>
<dbReference type="EMBL" id="JAPNKE010000002">
    <property type="protein sequence ID" value="MCY1010673.1"/>
    <property type="molecule type" value="Genomic_DNA"/>
</dbReference>
<comment type="caution">
    <text evidence="2">The sequence shown here is derived from an EMBL/GenBank/DDBJ whole genome shotgun (WGS) entry which is preliminary data.</text>
</comment>
<organism evidence="2 3">
    <name type="scientific">Nannocystis pusilla</name>
    <dbReference type="NCBI Taxonomy" id="889268"/>
    <lineage>
        <taxon>Bacteria</taxon>
        <taxon>Pseudomonadati</taxon>
        <taxon>Myxococcota</taxon>
        <taxon>Polyangia</taxon>
        <taxon>Nannocystales</taxon>
        <taxon>Nannocystaceae</taxon>
        <taxon>Nannocystis</taxon>
    </lineage>
</organism>
<accession>A0A9X3EUT7</accession>
<keyword evidence="3" id="KW-1185">Reference proteome</keyword>
<name>A0A9X3EUT7_9BACT</name>
<keyword evidence="1" id="KW-0812">Transmembrane</keyword>
<feature type="transmembrane region" description="Helical" evidence="1">
    <location>
        <begin position="90"/>
        <end position="111"/>
    </location>
</feature>
<dbReference type="AlphaFoldDB" id="A0A9X3EUT7"/>
<protein>
    <submittedName>
        <fullName evidence="2">Uncharacterized protein</fullName>
    </submittedName>
</protein>
<keyword evidence="1" id="KW-1133">Transmembrane helix</keyword>
<evidence type="ECO:0000313" key="2">
    <source>
        <dbReference type="EMBL" id="MCY1010673.1"/>
    </source>
</evidence>
<sequence>MILPWITSYPVPASDITAEGGKFSFVPGDNAKPGFDVQDGKLVPRPLQGGKLVLDPGDVRAVRLERPVVVDPQGYVIDVGVRPRDRWLEVAMWCLVLLVVGWNVASLVAGWRARRA</sequence>